<dbReference type="GO" id="GO:0006783">
    <property type="term" value="P:heme biosynthetic process"/>
    <property type="evidence" value="ECO:0007669"/>
    <property type="project" value="TreeGrafter"/>
</dbReference>
<evidence type="ECO:0000313" key="3">
    <source>
        <dbReference type="Proteomes" id="UP000681356"/>
    </source>
</evidence>
<keyword evidence="3" id="KW-1185">Reference proteome</keyword>
<dbReference type="AlphaFoldDB" id="A0A8J7WEB5"/>
<organism evidence="2 3">
    <name type="scientific">Thetidibacter halocola</name>
    <dbReference type="NCBI Taxonomy" id="2827239"/>
    <lineage>
        <taxon>Bacteria</taxon>
        <taxon>Pseudomonadati</taxon>
        <taxon>Pseudomonadota</taxon>
        <taxon>Alphaproteobacteria</taxon>
        <taxon>Rhodobacterales</taxon>
        <taxon>Roseobacteraceae</taxon>
        <taxon>Thetidibacter</taxon>
    </lineage>
</organism>
<dbReference type="GO" id="GO:0010181">
    <property type="term" value="F:FMN binding"/>
    <property type="evidence" value="ECO:0007669"/>
    <property type="project" value="TreeGrafter"/>
</dbReference>
<dbReference type="InterPro" id="IPR029039">
    <property type="entry name" value="Flavoprotein-like_sf"/>
</dbReference>
<sequence length="178" mass="19500">MTILIAYATTEGQTARIAEFAADSLRAEGRDVSLLRLEAGTVPAPDPFDAAILAGSVHAGHLQPALIAFAKTQAARLNAMPSLFLQVSLAAAGEEEDEWDDLRRIAARFVEESGWTPDRVEHVAGALNFPEYNFVVAWVMRRIARSHGVEFDPHGVTEFTDWEALRTDLAEWARGIQG</sequence>
<dbReference type="EMBL" id="JAGTUU010000003">
    <property type="protein sequence ID" value="MBS0124146.1"/>
    <property type="molecule type" value="Genomic_DNA"/>
</dbReference>
<accession>A0A8J7WEB5</accession>
<evidence type="ECO:0000259" key="1">
    <source>
        <dbReference type="Pfam" id="PF12724"/>
    </source>
</evidence>
<dbReference type="Gene3D" id="3.40.50.360">
    <property type="match status" value="1"/>
</dbReference>
<proteinExistence type="predicted"/>
<dbReference type="GO" id="GO:0070819">
    <property type="term" value="F:menaquinone-dependent protoporphyrinogen oxidase activity"/>
    <property type="evidence" value="ECO:0007669"/>
    <property type="project" value="TreeGrafter"/>
</dbReference>
<dbReference type="Pfam" id="PF12724">
    <property type="entry name" value="Flavodoxin_5"/>
    <property type="match status" value="1"/>
</dbReference>
<dbReference type="PANTHER" id="PTHR38030:SF2">
    <property type="entry name" value="PROTOPORPHYRINOGEN IX DEHYDROGENASE [QUINONE]"/>
    <property type="match status" value="1"/>
</dbReference>
<evidence type="ECO:0000313" key="2">
    <source>
        <dbReference type="EMBL" id="MBS0124146.1"/>
    </source>
</evidence>
<dbReference type="SUPFAM" id="SSF52218">
    <property type="entry name" value="Flavoproteins"/>
    <property type="match status" value="1"/>
</dbReference>
<dbReference type="InterPro" id="IPR052200">
    <property type="entry name" value="Protoporphyrinogen_IX_DH"/>
</dbReference>
<name>A0A8J7WEB5_9RHOB</name>
<dbReference type="InterPro" id="IPR026816">
    <property type="entry name" value="Flavodoxin_dom"/>
</dbReference>
<reference evidence="2" key="1">
    <citation type="submission" date="2021-04" db="EMBL/GenBank/DDBJ databases">
        <authorList>
            <person name="Yoon J."/>
        </authorList>
    </citation>
    <scope>NUCLEOTIDE SEQUENCE</scope>
    <source>
        <strain evidence="2">KMU-90</strain>
    </source>
</reference>
<dbReference type="PANTHER" id="PTHR38030">
    <property type="entry name" value="PROTOPORPHYRINOGEN IX DEHYDROGENASE [MENAQUINONE]"/>
    <property type="match status" value="1"/>
</dbReference>
<gene>
    <name evidence="2" type="ORF">KB874_08355</name>
</gene>
<dbReference type="Proteomes" id="UP000681356">
    <property type="component" value="Unassembled WGS sequence"/>
</dbReference>
<feature type="domain" description="Flavodoxin" evidence="1">
    <location>
        <begin position="4"/>
        <end position="150"/>
    </location>
</feature>
<protein>
    <submittedName>
        <fullName evidence="2">Protoporphyrinogen oxidase</fullName>
    </submittedName>
</protein>
<dbReference type="RefSeq" id="WP_212536111.1">
    <property type="nucleotide sequence ID" value="NZ_JAGTUU010000003.1"/>
</dbReference>
<comment type="caution">
    <text evidence="2">The sequence shown here is derived from an EMBL/GenBank/DDBJ whole genome shotgun (WGS) entry which is preliminary data.</text>
</comment>